<dbReference type="RefSeq" id="WP_150414996.1">
    <property type="nucleotide sequence ID" value="NZ_VYQF01000002.1"/>
</dbReference>
<dbReference type="Proteomes" id="UP000326903">
    <property type="component" value="Unassembled WGS sequence"/>
</dbReference>
<evidence type="ECO:0000313" key="2">
    <source>
        <dbReference type="EMBL" id="KAA9039585.1"/>
    </source>
</evidence>
<gene>
    <name evidence="2" type="ORF">FW778_12290</name>
</gene>
<accession>A0A5J5IHI0</accession>
<name>A0A5J5IHI0_9BACT</name>
<protein>
    <recommendedName>
        <fullName evidence="4">Lipoprotein</fullName>
    </recommendedName>
</protein>
<sequence length="124" mass="14329">MKKLTALLFCALACITLTSCWHNDHDISISYSEDGQYYSMNAHFPKNRTKDIENYKDRRIGSKSNISFENTKTDATLTLDDHTTFYMKKYPGFVQIKLDKNKNSSDSYHEIKSMCQGIKKVLAK</sequence>
<dbReference type="PROSITE" id="PS51257">
    <property type="entry name" value="PROKAR_LIPOPROTEIN"/>
    <property type="match status" value="1"/>
</dbReference>
<dbReference type="EMBL" id="VYQF01000002">
    <property type="protein sequence ID" value="KAA9039585.1"/>
    <property type="molecule type" value="Genomic_DNA"/>
</dbReference>
<dbReference type="AlphaFoldDB" id="A0A5J5IHI0"/>
<keyword evidence="3" id="KW-1185">Reference proteome</keyword>
<proteinExistence type="predicted"/>
<feature type="chain" id="PRO_5023930686" description="Lipoprotein" evidence="1">
    <location>
        <begin position="23"/>
        <end position="124"/>
    </location>
</feature>
<comment type="caution">
    <text evidence="2">The sequence shown here is derived from an EMBL/GenBank/DDBJ whole genome shotgun (WGS) entry which is preliminary data.</text>
</comment>
<evidence type="ECO:0000313" key="3">
    <source>
        <dbReference type="Proteomes" id="UP000326903"/>
    </source>
</evidence>
<organism evidence="2 3">
    <name type="scientific">Ginsengibacter hankyongi</name>
    <dbReference type="NCBI Taxonomy" id="2607284"/>
    <lineage>
        <taxon>Bacteria</taxon>
        <taxon>Pseudomonadati</taxon>
        <taxon>Bacteroidota</taxon>
        <taxon>Chitinophagia</taxon>
        <taxon>Chitinophagales</taxon>
        <taxon>Chitinophagaceae</taxon>
        <taxon>Ginsengibacter</taxon>
    </lineage>
</organism>
<evidence type="ECO:0000256" key="1">
    <source>
        <dbReference type="SAM" id="SignalP"/>
    </source>
</evidence>
<feature type="signal peptide" evidence="1">
    <location>
        <begin position="1"/>
        <end position="22"/>
    </location>
</feature>
<reference evidence="2 3" key="1">
    <citation type="submission" date="2019-09" db="EMBL/GenBank/DDBJ databases">
        <title>Draft genome sequence of Ginsengibacter sp. BR5-29.</title>
        <authorList>
            <person name="Im W.-T."/>
        </authorList>
    </citation>
    <scope>NUCLEOTIDE SEQUENCE [LARGE SCALE GENOMIC DNA]</scope>
    <source>
        <strain evidence="2 3">BR5-29</strain>
    </source>
</reference>
<keyword evidence="1" id="KW-0732">Signal</keyword>
<evidence type="ECO:0008006" key="4">
    <source>
        <dbReference type="Google" id="ProtNLM"/>
    </source>
</evidence>